<dbReference type="InterPro" id="IPR036640">
    <property type="entry name" value="ABC1_TM_sf"/>
</dbReference>
<feature type="domain" description="ABC transporter" evidence="12">
    <location>
        <begin position="327"/>
        <end position="572"/>
    </location>
</feature>
<keyword evidence="7" id="KW-0067">ATP-binding</keyword>
<dbReference type="SUPFAM" id="SSF52540">
    <property type="entry name" value="P-loop containing nucleoside triphosphate hydrolases"/>
    <property type="match status" value="2"/>
</dbReference>
<evidence type="ECO:0000256" key="8">
    <source>
        <dbReference type="ARBA" id="ARBA00022989"/>
    </source>
</evidence>
<dbReference type="SMART" id="SM00382">
    <property type="entry name" value="AAA"/>
    <property type="match status" value="1"/>
</dbReference>
<evidence type="ECO:0000256" key="7">
    <source>
        <dbReference type="ARBA" id="ARBA00022840"/>
    </source>
</evidence>
<evidence type="ECO:0000256" key="10">
    <source>
        <dbReference type="ARBA" id="ARBA00023180"/>
    </source>
</evidence>
<dbReference type="InterPro" id="IPR003593">
    <property type="entry name" value="AAA+_ATPase"/>
</dbReference>
<dbReference type="Gene3D" id="3.40.50.300">
    <property type="entry name" value="P-loop containing nucleotide triphosphate hydrolases"/>
    <property type="match status" value="2"/>
</dbReference>
<evidence type="ECO:0000256" key="11">
    <source>
        <dbReference type="SAM" id="Phobius"/>
    </source>
</evidence>
<evidence type="ECO:0000256" key="2">
    <source>
        <dbReference type="ARBA" id="ARBA00009726"/>
    </source>
</evidence>
<dbReference type="InterPro" id="IPR003439">
    <property type="entry name" value="ABC_transporter-like_ATP-bd"/>
</dbReference>
<dbReference type="Proteomes" id="UP000308768">
    <property type="component" value="Unassembled WGS sequence"/>
</dbReference>
<dbReference type="GO" id="GO:0005886">
    <property type="term" value="C:plasma membrane"/>
    <property type="evidence" value="ECO:0007669"/>
    <property type="project" value="UniProtKB-SubCell"/>
</dbReference>
<evidence type="ECO:0000256" key="4">
    <source>
        <dbReference type="ARBA" id="ARBA00022475"/>
    </source>
</evidence>
<keyword evidence="6" id="KW-0547">Nucleotide-binding</keyword>
<dbReference type="GO" id="GO:0005524">
    <property type="term" value="F:ATP binding"/>
    <property type="evidence" value="ECO:0007669"/>
    <property type="project" value="UniProtKB-KW"/>
</dbReference>
<keyword evidence="4" id="KW-1003">Cell membrane</keyword>
<dbReference type="AlphaFoldDB" id="A0A4U0XP76"/>
<feature type="transmembrane region" description="Helical" evidence="11">
    <location>
        <begin position="265"/>
        <end position="291"/>
    </location>
</feature>
<dbReference type="Pfam" id="PF00005">
    <property type="entry name" value="ABC_tran"/>
    <property type="match status" value="2"/>
</dbReference>
<comment type="similarity">
    <text evidence="2">Belongs to the ABC transporter superfamily. ABCC family. Conjugate transporter (TC 3.A.1.208) subfamily.</text>
</comment>
<dbReference type="Gene3D" id="1.20.1560.10">
    <property type="entry name" value="ABC transporter type 1, transmembrane domain"/>
    <property type="match status" value="1"/>
</dbReference>
<dbReference type="PROSITE" id="PS50893">
    <property type="entry name" value="ABC_TRANSPORTER_2"/>
    <property type="match status" value="1"/>
</dbReference>
<evidence type="ECO:0000313" key="14">
    <source>
        <dbReference type="Proteomes" id="UP000308768"/>
    </source>
</evidence>
<dbReference type="GO" id="GO:0016887">
    <property type="term" value="F:ATP hydrolysis activity"/>
    <property type="evidence" value="ECO:0007669"/>
    <property type="project" value="InterPro"/>
</dbReference>
<protein>
    <recommendedName>
        <fullName evidence="12">ABC transporter domain-containing protein</fullName>
    </recommendedName>
</protein>
<evidence type="ECO:0000256" key="5">
    <source>
        <dbReference type="ARBA" id="ARBA00022692"/>
    </source>
</evidence>
<evidence type="ECO:0000256" key="1">
    <source>
        <dbReference type="ARBA" id="ARBA00004651"/>
    </source>
</evidence>
<proteinExistence type="inferred from homology"/>
<dbReference type="PROSITE" id="PS00211">
    <property type="entry name" value="ABC_TRANSPORTER_1"/>
    <property type="match status" value="2"/>
</dbReference>
<dbReference type="InterPro" id="IPR017871">
    <property type="entry name" value="ABC_transporter-like_CS"/>
</dbReference>
<feature type="transmembrane region" description="Helical" evidence="11">
    <location>
        <begin position="232"/>
        <end position="253"/>
    </location>
</feature>
<comment type="subcellular location">
    <subcellularLocation>
        <location evidence="1">Cell membrane</location>
        <topology evidence="1">Multi-pass membrane protein</topology>
    </subcellularLocation>
</comment>
<sequence>MHMSSDSIAYCAQSPWLRNLTLRENILGESAFNRVWYGTVTRTCGLQTDFSTLRKGDETMVGTKGISLSGGQKNRIALARAVYSRKPVLIVDDILSGLDQSTEKKIFHRVFGRNGILKRSNTTVVLATHSIHWTSYVDKIVVLDSGTIVEDGTYRSLSSRPGYLQHLKIQRDIEPVEDGVETASVHELVVEEPGTSSVHAAFLTDGENPVNRRSGDIRTLLFWLATVGWKHLAVYTILLTFSTAATTLQYIWLKWWAESTASKMMYMSVFVAITLADIVLVGTLIGAHFSFIASTDVGSITNRFSQDISLVDGTLPTTFINTTRGALSFKNLSASYAPMSEPVLHGIDLRIKSGERIGVCGRRGSGKSSLVAVLFGLLYHRSGEVLIDDVDVTSITPALLRSEVVALPQETFFQPGTVRENLFPWKVESGRPPASDERMTAALDEVQLLLKLQDAAGPGQSALDLRLVNAEELLSQGEQQLFCLARAMLMEGKIVVLDECTSSVDIATEKLMQQILRQPPFSDRTTIAIAHRLDTILDFDRVVVMNAGRIVENDDPRILIETEGSLFRALVESQGAAQS</sequence>
<keyword evidence="8 11" id="KW-1133">Transmembrane helix</keyword>
<evidence type="ECO:0000313" key="13">
    <source>
        <dbReference type="EMBL" id="TKA78197.1"/>
    </source>
</evidence>
<evidence type="ECO:0000256" key="9">
    <source>
        <dbReference type="ARBA" id="ARBA00023136"/>
    </source>
</evidence>
<keyword evidence="5 11" id="KW-0812">Transmembrane</keyword>
<dbReference type="PANTHER" id="PTHR24223">
    <property type="entry name" value="ATP-BINDING CASSETTE SUB-FAMILY C"/>
    <property type="match status" value="1"/>
</dbReference>
<evidence type="ECO:0000256" key="3">
    <source>
        <dbReference type="ARBA" id="ARBA00022448"/>
    </source>
</evidence>
<organism evidence="13 14">
    <name type="scientific">Cryomyces minteri</name>
    <dbReference type="NCBI Taxonomy" id="331657"/>
    <lineage>
        <taxon>Eukaryota</taxon>
        <taxon>Fungi</taxon>
        <taxon>Dikarya</taxon>
        <taxon>Ascomycota</taxon>
        <taxon>Pezizomycotina</taxon>
        <taxon>Dothideomycetes</taxon>
        <taxon>Dothideomycetes incertae sedis</taxon>
        <taxon>Cryomyces</taxon>
    </lineage>
</organism>
<evidence type="ECO:0000259" key="12">
    <source>
        <dbReference type="PROSITE" id="PS50893"/>
    </source>
</evidence>
<gene>
    <name evidence="13" type="ORF">B0A49_05202</name>
</gene>
<evidence type="ECO:0000256" key="6">
    <source>
        <dbReference type="ARBA" id="ARBA00022741"/>
    </source>
</evidence>
<keyword evidence="10" id="KW-0325">Glycoprotein</keyword>
<keyword evidence="14" id="KW-1185">Reference proteome</keyword>
<dbReference type="PANTHER" id="PTHR24223:SF399">
    <property type="entry name" value="ABC TRANSPORTER ATNG"/>
    <property type="match status" value="1"/>
</dbReference>
<reference evidence="13 14" key="1">
    <citation type="submission" date="2017-03" db="EMBL/GenBank/DDBJ databases">
        <title>Genomes of endolithic fungi from Antarctica.</title>
        <authorList>
            <person name="Coleine C."/>
            <person name="Masonjones S."/>
            <person name="Stajich J.E."/>
        </authorList>
    </citation>
    <scope>NUCLEOTIDE SEQUENCE [LARGE SCALE GENOMIC DNA]</scope>
    <source>
        <strain evidence="13 14">CCFEE 5187</strain>
    </source>
</reference>
<dbReference type="FunFam" id="3.40.50.300:FF:002145">
    <property type="entry name" value="ABC transporter (MsbA subfamily)"/>
    <property type="match status" value="1"/>
</dbReference>
<dbReference type="InterPro" id="IPR027417">
    <property type="entry name" value="P-loop_NTPase"/>
</dbReference>
<dbReference type="EMBL" id="NAJN01000152">
    <property type="protein sequence ID" value="TKA78197.1"/>
    <property type="molecule type" value="Genomic_DNA"/>
</dbReference>
<dbReference type="SUPFAM" id="SSF90123">
    <property type="entry name" value="ABC transporter transmembrane region"/>
    <property type="match status" value="1"/>
</dbReference>
<dbReference type="GO" id="GO:0042626">
    <property type="term" value="F:ATPase-coupled transmembrane transporter activity"/>
    <property type="evidence" value="ECO:0007669"/>
    <property type="project" value="TreeGrafter"/>
</dbReference>
<name>A0A4U0XP76_9PEZI</name>
<comment type="caution">
    <text evidence="13">The sequence shown here is derived from an EMBL/GenBank/DDBJ whole genome shotgun (WGS) entry which is preliminary data.</text>
</comment>
<keyword evidence="9 11" id="KW-0472">Membrane</keyword>
<dbReference type="InterPro" id="IPR050173">
    <property type="entry name" value="ABC_transporter_C-like"/>
</dbReference>
<dbReference type="OrthoDB" id="6500128at2759"/>
<keyword evidence="3" id="KW-0813">Transport</keyword>
<dbReference type="STRING" id="331657.A0A4U0XP76"/>
<accession>A0A4U0XP76</accession>